<reference evidence="1" key="1">
    <citation type="submission" date="2008-08" db="EMBL/GenBank/DDBJ databases">
        <title>Nucleotide Diversity and Divergence in the Loblolly Pine Gene Space.</title>
        <authorList>
            <person name="Neale D.B."/>
            <person name="Wegrzyn J.L."/>
            <person name="Lee J.M."/>
            <person name="Eckert A.J."/>
            <person name="Liechty J.D."/>
            <person name="Stevens K.A."/>
            <person name="Langley C.H."/>
        </authorList>
    </citation>
    <scope>NUCLEOTIDE SEQUENCE</scope>
    <source>
        <strain evidence="1">1361</strain>
        <tissue evidence="1">Megagametophyte</tissue>
    </source>
</reference>
<evidence type="ECO:0000313" key="1">
    <source>
        <dbReference type="EMBL" id="AFG70413.1"/>
    </source>
</evidence>
<gene>
    <name evidence="1" type="ORF">2_10236_01</name>
</gene>
<name>H9X820_PINTA</name>
<dbReference type="Gene3D" id="1.10.510.10">
    <property type="entry name" value="Transferase(Phosphotransferase) domain 1"/>
    <property type="match status" value="1"/>
</dbReference>
<organism evidence="1">
    <name type="scientific">Pinus taeda</name>
    <name type="common">Loblolly pine</name>
    <dbReference type="NCBI Taxonomy" id="3352"/>
    <lineage>
        <taxon>Eukaryota</taxon>
        <taxon>Viridiplantae</taxon>
        <taxon>Streptophyta</taxon>
        <taxon>Embryophyta</taxon>
        <taxon>Tracheophyta</taxon>
        <taxon>Spermatophyta</taxon>
        <taxon>Pinopsida</taxon>
        <taxon>Pinidae</taxon>
        <taxon>Conifers I</taxon>
        <taxon>Pinales</taxon>
        <taxon>Pinaceae</taxon>
        <taxon>Pinus</taxon>
        <taxon>Pinus subgen. Pinus</taxon>
    </lineage>
</organism>
<dbReference type="PANTHER" id="PTHR45621">
    <property type="entry name" value="OS01G0588500 PROTEIN-RELATED"/>
    <property type="match status" value="1"/>
</dbReference>
<proteinExistence type="predicted"/>
<dbReference type="EMBL" id="FJ088449">
    <property type="protein sequence ID" value="AFG70413.1"/>
    <property type="molecule type" value="Genomic_DNA"/>
</dbReference>
<accession>H9X820</accession>
<dbReference type="AlphaFoldDB" id="H9X820"/>
<dbReference type="InterPro" id="IPR050823">
    <property type="entry name" value="Plant_Ser_Thr_Prot_Kinase"/>
</dbReference>
<protein>
    <recommendedName>
        <fullName evidence="2">Protein kinase domain-containing protein</fullName>
    </recommendedName>
</protein>
<sequence>WARPFLNDKWKLIRIIDPRLEGQYSMKAAQKAASLAYNCLGQNPKARPLMKDVVEILEPLQNMKDMVGASFTYTASDGVTAYEVHSQLTENGSATNGYRTHSNIAPAVRYRSARLSSLGSESYKQSPRHPRKGA</sequence>
<feature type="non-terminal residue" evidence="1">
    <location>
        <position position="1"/>
    </location>
</feature>
<evidence type="ECO:0008006" key="2">
    <source>
        <dbReference type="Google" id="ProtNLM"/>
    </source>
</evidence>